<dbReference type="PANTHER" id="PTHR46825">
    <property type="entry name" value="D-ALANYL-D-ALANINE-CARBOXYPEPTIDASE/ENDOPEPTIDASE AMPH"/>
    <property type="match status" value="1"/>
</dbReference>
<evidence type="ECO:0000259" key="2">
    <source>
        <dbReference type="Pfam" id="PF00144"/>
    </source>
</evidence>
<dbReference type="InterPro" id="IPR012338">
    <property type="entry name" value="Beta-lactam/transpept-like"/>
</dbReference>
<evidence type="ECO:0000313" key="4">
    <source>
        <dbReference type="Proteomes" id="UP000195755"/>
    </source>
</evidence>
<feature type="compositionally biased region" description="Low complexity" evidence="1">
    <location>
        <begin position="357"/>
        <end position="366"/>
    </location>
</feature>
<gene>
    <name evidence="3" type="ORF">SMD11_3077</name>
</gene>
<dbReference type="RefSeq" id="WP_087926966.1">
    <property type="nucleotide sequence ID" value="NZ_CP021744.1"/>
</dbReference>
<reference evidence="3 4" key="1">
    <citation type="submission" date="2017-06" db="EMBL/GenBank/DDBJ databases">
        <title>Streptomyces albireticuli Genome sequencing and assembly.</title>
        <authorList>
            <person name="Wang Y."/>
            <person name="Du B."/>
            <person name="Ding Y."/>
            <person name="Liu H."/>
            <person name="Hou Q."/>
            <person name="Liu K."/>
            <person name="Yao L."/>
            <person name="Wang C."/>
        </authorList>
    </citation>
    <scope>NUCLEOTIDE SEQUENCE [LARGE SCALE GENOMIC DNA]</scope>
    <source>
        <strain evidence="3 4">MDJK11</strain>
    </source>
</reference>
<dbReference type="SUPFAM" id="SSF56601">
    <property type="entry name" value="beta-lactamase/transpeptidase-like"/>
    <property type="match status" value="1"/>
</dbReference>
<dbReference type="InterPro" id="IPR050491">
    <property type="entry name" value="AmpC-like"/>
</dbReference>
<dbReference type="Gene3D" id="3.40.710.10">
    <property type="entry name" value="DD-peptidase/beta-lactamase superfamily"/>
    <property type="match status" value="1"/>
</dbReference>
<organism evidence="3 4">
    <name type="scientific">Streptomyces albireticuli</name>
    <dbReference type="NCBI Taxonomy" id="1940"/>
    <lineage>
        <taxon>Bacteria</taxon>
        <taxon>Bacillati</taxon>
        <taxon>Actinomycetota</taxon>
        <taxon>Actinomycetes</taxon>
        <taxon>Kitasatosporales</taxon>
        <taxon>Streptomycetaceae</taxon>
        <taxon>Streptomyces</taxon>
    </lineage>
</organism>
<accession>A0A1Z2L3D1</accession>
<evidence type="ECO:0000313" key="3">
    <source>
        <dbReference type="EMBL" id="ARZ68721.1"/>
    </source>
</evidence>
<feature type="region of interest" description="Disordered" evidence="1">
    <location>
        <begin position="345"/>
        <end position="366"/>
    </location>
</feature>
<dbReference type="Pfam" id="PF00144">
    <property type="entry name" value="Beta-lactamase"/>
    <property type="match status" value="1"/>
</dbReference>
<name>A0A1Z2L3D1_9ACTN</name>
<dbReference type="InterPro" id="IPR001466">
    <property type="entry name" value="Beta-lactam-related"/>
</dbReference>
<dbReference type="AlphaFoldDB" id="A0A1Z2L3D1"/>
<evidence type="ECO:0000256" key="1">
    <source>
        <dbReference type="SAM" id="MobiDB-lite"/>
    </source>
</evidence>
<dbReference type="KEGG" id="salj:SMD11_3077"/>
<feature type="domain" description="Beta-lactamase-related" evidence="2">
    <location>
        <begin position="17"/>
        <end position="316"/>
    </location>
</feature>
<protein>
    <submittedName>
        <fullName evidence="3">Penicillin-binding protein</fullName>
    </submittedName>
</protein>
<dbReference type="PANTHER" id="PTHR46825:SF7">
    <property type="entry name" value="D-ALANYL-D-ALANINE CARBOXYPEPTIDASE"/>
    <property type="match status" value="1"/>
</dbReference>
<dbReference type="EMBL" id="CP021744">
    <property type="protein sequence ID" value="ARZ68721.1"/>
    <property type="molecule type" value="Genomic_DNA"/>
</dbReference>
<dbReference type="OrthoDB" id="3171327at2"/>
<sequence length="366" mass="38066">MTSAPLESFLAPLLAAARGADAVAVAAVRGGERLVARRGAAGPGTRFETGSLTKTYTALLLAELAARGEVRYDDPVDRYLPRRVPGPPITLLHLATHTSGLPRLPPGLVTRSARHAWFSNPYAGFSAADLMAALPRTRLHHAPGTHVRYSNYGAGLLGHALARAAGGGAEEGDYAGLLAERVLVPLGLTDTDCDPLRPQATGHWRGRPRPPWLIPALPAAGALRTSGRDLLRLLAALLTPPVTGPPSLRAALQDVQRPRLALPRTGRRLCLIWNLRPRAGRPLFHHSGGTRGFTAFAGFLPGSGTAVAALANTSPTPLAPFVQAAYGTLCALDASVAGDVADHGVGELPGGGREGRPLAGGPAHVQ</sequence>
<dbReference type="Proteomes" id="UP000195755">
    <property type="component" value="Chromosome"/>
</dbReference>
<proteinExistence type="predicted"/>